<name>A0ABX7DVK8_9FLAO</name>
<evidence type="ECO:0000256" key="1">
    <source>
        <dbReference type="ARBA" id="ARBA00022729"/>
    </source>
</evidence>
<evidence type="ECO:0000259" key="2">
    <source>
        <dbReference type="Pfam" id="PF18962"/>
    </source>
</evidence>
<gene>
    <name evidence="3" type="ORF">JK629_05640</name>
</gene>
<dbReference type="Proteomes" id="UP000629420">
    <property type="component" value="Chromosome"/>
</dbReference>
<dbReference type="Pfam" id="PF18962">
    <property type="entry name" value="Por_Secre_tail"/>
    <property type="match status" value="1"/>
</dbReference>
<dbReference type="InterPro" id="IPR026444">
    <property type="entry name" value="Secre_tail"/>
</dbReference>
<keyword evidence="1" id="KW-0732">Signal</keyword>
<dbReference type="NCBIfam" id="TIGR04183">
    <property type="entry name" value="Por_Secre_tail"/>
    <property type="match status" value="1"/>
</dbReference>
<proteinExistence type="predicted"/>
<accession>A0ABX7DVK8</accession>
<evidence type="ECO:0000313" key="3">
    <source>
        <dbReference type="EMBL" id="QQX78185.1"/>
    </source>
</evidence>
<dbReference type="EMBL" id="CP068439">
    <property type="protein sequence ID" value="QQX78185.1"/>
    <property type="molecule type" value="Genomic_DNA"/>
</dbReference>
<evidence type="ECO:0000313" key="4">
    <source>
        <dbReference type="Proteomes" id="UP000629420"/>
    </source>
</evidence>
<protein>
    <submittedName>
        <fullName evidence="3">T9SS type A sorting domain-containing protein</fullName>
    </submittedName>
</protein>
<keyword evidence="4" id="KW-1185">Reference proteome</keyword>
<sequence>MTLKSIHYKKILIHIEGKLLSVQNVTLENQTSIDVSNLTSGIYFLNIEDENGNTTTKKFIKQ</sequence>
<feature type="domain" description="Secretion system C-terminal sorting" evidence="2">
    <location>
        <begin position="13"/>
        <end position="60"/>
    </location>
</feature>
<reference evidence="3 4" key="1">
    <citation type="submission" date="2021-01" db="EMBL/GenBank/DDBJ databases">
        <title>Aequorivita sp. strain KX20305, a bacterium isolated from the sediment collected at a cold seep field in South China Sea.</title>
        <authorList>
            <person name="Zhang H."/>
            <person name="Li C."/>
        </authorList>
    </citation>
    <scope>NUCLEOTIDE SEQUENCE [LARGE SCALE GENOMIC DNA]</scope>
    <source>
        <strain evidence="3 4">KX20305</strain>
    </source>
</reference>
<organism evidence="3 4">
    <name type="scientific">Aequorivita iocasae</name>
    <dbReference type="NCBI Taxonomy" id="2803865"/>
    <lineage>
        <taxon>Bacteria</taxon>
        <taxon>Pseudomonadati</taxon>
        <taxon>Bacteroidota</taxon>
        <taxon>Flavobacteriia</taxon>
        <taxon>Flavobacteriales</taxon>
        <taxon>Flavobacteriaceae</taxon>
        <taxon>Aequorivita</taxon>
    </lineage>
</organism>